<comment type="caution">
    <text evidence="3">The sequence shown here is derived from an EMBL/GenBank/DDBJ whole genome shotgun (WGS) entry which is preliminary data.</text>
</comment>
<name>A0ABP5HGR7_9ACTN</name>
<keyword evidence="1" id="KW-0560">Oxidoreductase</keyword>
<reference evidence="4" key="1">
    <citation type="journal article" date="2019" name="Int. J. Syst. Evol. Microbiol.">
        <title>The Global Catalogue of Microorganisms (GCM) 10K type strain sequencing project: providing services to taxonomists for standard genome sequencing and annotation.</title>
        <authorList>
            <consortium name="The Broad Institute Genomics Platform"/>
            <consortium name="The Broad Institute Genome Sequencing Center for Infectious Disease"/>
            <person name="Wu L."/>
            <person name="Ma J."/>
        </authorList>
    </citation>
    <scope>NUCLEOTIDE SEQUENCE [LARGE SCALE GENOMIC DNA]</scope>
    <source>
        <strain evidence="4">JCM 15478</strain>
    </source>
</reference>
<feature type="domain" description="Luciferase-like" evidence="2">
    <location>
        <begin position="14"/>
        <end position="292"/>
    </location>
</feature>
<keyword evidence="4" id="KW-1185">Reference proteome</keyword>
<dbReference type="PANTHER" id="PTHR43244">
    <property type="match status" value="1"/>
</dbReference>
<organism evidence="3 4">
    <name type="scientific">Streptomyces albiaxialis</name>
    <dbReference type="NCBI Taxonomy" id="329523"/>
    <lineage>
        <taxon>Bacteria</taxon>
        <taxon>Bacillati</taxon>
        <taxon>Actinomycetota</taxon>
        <taxon>Actinomycetes</taxon>
        <taxon>Kitasatosporales</taxon>
        <taxon>Streptomycetaceae</taxon>
        <taxon>Streptomyces</taxon>
    </lineage>
</organism>
<evidence type="ECO:0000313" key="3">
    <source>
        <dbReference type="EMBL" id="GAA2073181.1"/>
    </source>
</evidence>
<sequence>MPMRFSLQLPPQLTRPEQAVPFALLTQRPGAHRLWQGQGLAVDSHHLVAWLAGQGIRVRSGFGVSLMPLRSPYQAAVEARSVALATGRSVVAGFGPGGIAGQRAFLGRPYASQLGAVREYVRIVRGLLRGAPTDVTGAEFATSARLVELPAPRVLVGLGVLRERMALLAGETADTAVTWLASASYLGETLLPALRKGAEGRAGGGPPHVAAYVPVGLSGPGRTPAELAHAACGAHLRAPHYREALRRSGIAVDGDGSTEDAAKLVDGGVFLHGTAEEIHARLDEYRALGVDEVVLNATGVALTKGVRAAERDLGEILEAAPQPGGTGGEQ</sequence>
<dbReference type="SUPFAM" id="SSF51679">
    <property type="entry name" value="Bacterial luciferase-like"/>
    <property type="match status" value="1"/>
</dbReference>
<accession>A0ABP5HGR7</accession>
<dbReference type="PANTHER" id="PTHR43244:SF1">
    <property type="entry name" value="5,10-METHYLENETETRAHYDROMETHANOPTERIN REDUCTASE"/>
    <property type="match status" value="1"/>
</dbReference>
<dbReference type="InterPro" id="IPR050564">
    <property type="entry name" value="F420-G6PD/mer"/>
</dbReference>
<dbReference type="Gene3D" id="3.20.20.30">
    <property type="entry name" value="Luciferase-like domain"/>
    <property type="match status" value="1"/>
</dbReference>
<dbReference type="RefSeq" id="WP_344527430.1">
    <property type="nucleotide sequence ID" value="NZ_BAAAPE010000007.1"/>
</dbReference>
<dbReference type="EMBL" id="BAAAPE010000007">
    <property type="protein sequence ID" value="GAA2073181.1"/>
    <property type="molecule type" value="Genomic_DNA"/>
</dbReference>
<evidence type="ECO:0000259" key="2">
    <source>
        <dbReference type="Pfam" id="PF00296"/>
    </source>
</evidence>
<dbReference type="Pfam" id="PF00296">
    <property type="entry name" value="Bac_luciferase"/>
    <property type="match status" value="1"/>
</dbReference>
<dbReference type="InterPro" id="IPR036661">
    <property type="entry name" value="Luciferase-like_sf"/>
</dbReference>
<dbReference type="Proteomes" id="UP001500016">
    <property type="component" value="Unassembled WGS sequence"/>
</dbReference>
<evidence type="ECO:0000313" key="4">
    <source>
        <dbReference type="Proteomes" id="UP001500016"/>
    </source>
</evidence>
<evidence type="ECO:0000256" key="1">
    <source>
        <dbReference type="ARBA" id="ARBA00023002"/>
    </source>
</evidence>
<gene>
    <name evidence="3" type="ORF">GCM10009801_26300</name>
</gene>
<dbReference type="InterPro" id="IPR011251">
    <property type="entry name" value="Luciferase-like_dom"/>
</dbReference>
<protein>
    <recommendedName>
        <fullName evidence="2">Luciferase-like domain-containing protein</fullName>
    </recommendedName>
</protein>
<proteinExistence type="predicted"/>